<accession>M5IJ24</accession>
<evidence type="ECO:0000313" key="1">
    <source>
        <dbReference type="EMBL" id="EKU10845.1"/>
    </source>
</evidence>
<gene>
    <name evidence="1" type="ORF">CSUNSWCD_2341</name>
</gene>
<dbReference type="EMBL" id="AMZQ01000009">
    <property type="protein sequence ID" value="EKU10845.1"/>
    <property type="molecule type" value="Genomic_DNA"/>
</dbReference>
<sequence length="38" mass="4369">MLKYPRIRVLLIIASKSKKSKIYASTSQSDTAQQFNPR</sequence>
<protein>
    <submittedName>
        <fullName evidence="1">Uncharacterized protein</fullName>
    </submittedName>
</protein>
<name>M5IJ24_9BACT</name>
<comment type="caution">
    <text evidence="1">The sequence shown here is derived from an EMBL/GenBank/DDBJ whole genome shotgun (WGS) entry which is preliminary data.</text>
</comment>
<dbReference type="AlphaFoldDB" id="M5IJ24"/>
<dbReference type="Proteomes" id="UP000011939">
    <property type="component" value="Unassembled WGS sequence"/>
</dbReference>
<dbReference type="STRING" id="1244083.CSUNSWCD_2341"/>
<organism evidence="1 2">
    <name type="scientific">Campylobacter showae CSUNSWCD</name>
    <dbReference type="NCBI Taxonomy" id="1244083"/>
    <lineage>
        <taxon>Bacteria</taxon>
        <taxon>Pseudomonadati</taxon>
        <taxon>Campylobacterota</taxon>
        <taxon>Epsilonproteobacteria</taxon>
        <taxon>Campylobacterales</taxon>
        <taxon>Campylobacteraceae</taxon>
        <taxon>Campylobacter</taxon>
    </lineage>
</organism>
<reference evidence="1 2" key="1">
    <citation type="journal article" date="2013" name="Genome Announc.">
        <title>Genome Sequence of Campylobacter showae UNSWCD, Isolated from a Patient with Crohn's Disease.</title>
        <authorList>
            <person name="Tay A.P."/>
            <person name="Kaakoush N.O."/>
            <person name="Deshpande N.P."/>
            <person name="Chen Z."/>
            <person name="Mitchell H."/>
            <person name="Wilkins M.R."/>
        </authorList>
    </citation>
    <scope>NUCLEOTIDE SEQUENCE [LARGE SCALE GENOMIC DNA]</scope>
    <source>
        <strain evidence="1 2">CSUNSWCD</strain>
    </source>
</reference>
<dbReference type="PATRIC" id="fig|1244083.3.peg.1588"/>
<proteinExistence type="predicted"/>
<evidence type="ECO:0000313" key="2">
    <source>
        <dbReference type="Proteomes" id="UP000011939"/>
    </source>
</evidence>